<reference evidence="3" key="1">
    <citation type="journal article" date="2019" name="Int. J. Syst. Evol. Microbiol.">
        <title>The Global Catalogue of Microorganisms (GCM) 10K type strain sequencing project: providing services to taxonomists for standard genome sequencing and annotation.</title>
        <authorList>
            <consortium name="The Broad Institute Genomics Platform"/>
            <consortium name="The Broad Institute Genome Sequencing Center for Infectious Disease"/>
            <person name="Wu L."/>
            <person name="Ma J."/>
        </authorList>
    </citation>
    <scope>NUCLEOTIDE SEQUENCE [LARGE SCALE GENOMIC DNA]</scope>
    <source>
        <strain evidence="3">JCM 31290</strain>
    </source>
</reference>
<protein>
    <recommendedName>
        <fullName evidence="4">Transposase</fullName>
    </recommendedName>
</protein>
<dbReference type="Proteomes" id="UP001501115">
    <property type="component" value="Unassembled WGS sequence"/>
</dbReference>
<evidence type="ECO:0000313" key="2">
    <source>
        <dbReference type="EMBL" id="GAA4316659.1"/>
    </source>
</evidence>
<accession>A0ABP8G4B9</accession>
<evidence type="ECO:0008006" key="4">
    <source>
        <dbReference type="Google" id="ProtNLM"/>
    </source>
</evidence>
<proteinExistence type="predicted"/>
<comment type="caution">
    <text evidence="2">The sequence shown here is derived from an EMBL/GenBank/DDBJ whole genome shotgun (WGS) entry which is preliminary data.</text>
</comment>
<sequence length="265" mass="29312">MFVQHLPGHKGRSTEHRGGDPAAEAVWTIHQLQGLLQEWIIHWQNRPHDGLRDPLMPGKALTPNEKYAVLVAAAGHVPVALSPDEYIELLPRCRRRTMTRSTAATRNCGPPWKDAASATSSRWPARPKFPPPQASSALMPWRRRCRSGTGAKGQRFYDWAVIDLAEEPPGHHQLLIRRNRTTGELAYYRCHSTTPAPLATLVKVAGSRWRVEETFQSEKGLAGLDEHQVRRTPPGPAGSPSPCSPTPSSPSPAPTNTHADPRRTT</sequence>
<organism evidence="2 3">
    <name type="scientific">Streptomyces venetus</name>
    <dbReference type="NCBI Taxonomy" id="1701086"/>
    <lineage>
        <taxon>Bacteria</taxon>
        <taxon>Bacillati</taxon>
        <taxon>Actinomycetota</taxon>
        <taxon>Actinomycetes</taxon>
        <taxon>Kitasatosporales</taxon>
        <taxon>Streptomycetaceae</taxon>
        <taxon>Streptomyces</taxon>
    </lineage>
</organism>
<gene>
    <name evidence="2" type="ORF">GCM10023086_39220</name>
</gene>
<evidence type="ECO:0000313" key="3">
    <source>
        <dbReference type="Proteomes" id="UP001501115"/>
    </source>
</evidence>
<keyword evidence="3" id="KW-1185">Reference proteome</keyword>
<feature type="region of interest" description="Disordered" evidence="1">
    <location>
        <begin position="1"/>
        <end position="21"/>
    </location>
</feature>
<feature type="region of interest" description="Disordered" evidence="1">
    <location>
        <begin position="101"/>
        <end position="136"/>
    </location>
</feature>
<evidence type="ECO:0000256" key="1">
    <source>
        <dbReference type="SAM" id="MobiDB-lite"/>
    </source>
</evidence>
<feature type="compositionally biased region" description="Pro residues" evidence="1">
    <location>
        <begin position="233"/>
        <end position="253"/>
    </location>
</feature>
<feature type="region of interest" description="Disordered" evidence="1">
    <location>
        <begin position="219"/>
        <end position="265"/>
    </location>
</feature>
<dbReference type="EMBL" id="BAABET010000005">
    <property type="protein sequence ID" value="GAA4316659.1"/>
    <property type="molecule type" value="Genomic_DNA"/>
</dbReference>
<name>A0ABP8G4B9_9ACTN</name>